<accession>A0A368RKT7</accession>
<organism evidence="2">
    <name type="scientific">Setaria italica</name>
    <name type="common">Foxtail millet</name>
    <name type="synonym">Panicum italicum</name>
    <dbReference type="NCBI Taxonomy" id="4555"/>
    <lineage>
        <taxon>Eukaryota</taxon>
        <taxon>Viridiplantae</taxon>
        <taxon>Streptophyta</taxon>
        <taxon>Embryophyta</taxon>
        <taxon>Tracheophyta</taxon>
        <taxon>Spermatophyta</taxon>
        <taxon>Magnoliopsida</taxon>
        <taxon>Liliopsida</taxon>
        <taxon>Poales</taxon>
        <taxon>Poaceae</taxon>
        <taxon>PACMAD clade</taxon>
        <taxon>Panicoideae</taxon>
        <taxon>Panicodae</taxon>
        <taxon>Paniceae</taxon>
        <taxon>Cenchrinae</taxon>
        <taxon>Setaria</taxon>
    </lineage>
</organism>
<dbReference type="SUPFAM" id="SSF81383">
    <property type="entry name" value="F-box domain"/>
    <property type="match status" value="1"/>
</dbReference>
<name>A0A368RKT7_SETIT</name>
<dbReference type="Gene3D" id="1.20.1280.50">
    <property type="match status" value="1"/>
</dbReference>
<dbReference type="EMBL" id="CM003533">
    <property type="protein sequence ID" value="RCV30743.1"/>
    <property type="molecule type" value="Genomic_DNA"/>
</dbReference>
<dbReference type="InterPro" id="IPR001810">
    <property type="entry name" value="F-box_dom"/>
</dbReference>
<reference evidence="2" key="1">
    <citation type="journal article" date="2012" name="Nat. Biotechnol.">
        <title>Reference genome sequence of the model plant Setaria.</title>
        <authorList>
            <person name="Bennetzen J.L."/>
            <person name="Schmutz J."/>
            <person name="Wang H."/>
            <person name="Percifield R."/>
            <person name="Hawkins J."/>
            <person name="Pontaroli A.C."/>
            <person name="Estep M."/>
            <person name="Feng L."/>
            <person name="Vaughn J.N."/>
            <person name="Grimwood J."/>
            <person name="Jenkins J."/>
            <person name="Barry K."/>
            <person name="Lindquist E."/>
            <person name="Hellsten U."/>
            <person name="Deshpande S."/>
            <person name="Wang X."/>
            <person name="Wu X."/>
            <person name="Mitros T."/>
            <person name="Triplett J."/>
            <person name="Yang X."/>
            <person name="Ye C.Y."/>
            <person name="Mauro-Herrera M."/>
            <person name="Wang L."/>
            <person name="Li P."/>
            <person name="Sharma M."/>
            <person name="Sharma R."/>
            <person name="Ronald P.C."/>
            <person name="Panaud O."/>
            <person name="Kellogg E.A."/>
            <person name="Brutnell T.P."/>
            <person name="Doust A.N."/>
            <person name="Tuskan G.A."/>
            <person name="Rokhsar D."/>
            <person name="Devos K.M."/>
        </authorList>
    </citation>
    <scope>NUCLEOTIDE SEQUENCE [LARGE SCALE GENOMIC DNA]</scope>
    <source>
        <strain evidence="2">Yugu1</strain>
    </source>
</reference>
<dbReference type="PANTHER" id="PTHR34223">
    <property type="entry name" value="OS11G0201299 PROTEIN"/>
    <property type="match status" value="1"/>
</dbReference>
<dbReference type="InterPro" id="IPR036047">
    <property type="entry name" value="F-box-like_dom_sf"/>
</dbReference>
<dbReference type="CDD" id="cd22160">
    <property type="entry name" value="F-box_AtFBL13-like"/>
    <property type="match status" value="1"/>
</dbReference>
<dbReference type="PANTHER" id="PTHR34223:SF107">
    <property type="entry name" value="F-BOX DOMAIN-CONTAINING PROTEIN"/>
    <property type="match status" value="1"/>
</dbReference>
<dbReference type="AlphaFoldDB" id="A0A368RKT7"/>
<dbReference type="Pfam" id="PF00646">
    <property type="entry name" value="F-box"/>
    <property type="match status" value="1"/>
</dbReference>
<dbReference type="OrthoDB" id="665919at2759"/>
<protein>
    <recommendedName>
        <fullName evidence="1">F-box domain-containing protein</fullName>
    </recommendedName>
</protein>
<reference evidence="2" key="2">
    <citation type="submission" date="2015-07" db="EMBL/GenBank/DDBJ databases">
        <authorList>
            <person name="Noorani M."/>
        </authorList>
    </citation>
    <scope>NUCLEOTIDE SEQUENCE</scope>
    <source>
        <strain evidence="2">Yugu1</strain>
    </source>
</reference>
<dbReference type="PROSITE" id="PS50181">
    <property type="entry name" value="FBOX"/>
    <property type="match status" value="1"/>
</dbReference>
<evidence type="ECO:0000313" key="2">
    <source>
        <dbReference type="EMBL" id="RCV30743.1"/>
    </source>
</evidence>
<sequence length="401" mass="45182">MHPGESSRKVVPPANGSVCNIDALPEGILEHILGFLPAPEAVRTSVLARSWRDLWKSATGLRIGCRGDDSLKSVKELREFVDHVLLRRGDAPLDTCDFRFGEFQQEDVPHVNQWLRHAIVCKVRVFILSIISDESPSPWLELDDLPHASQQLTRLELSFVQVRNSFLNFTSCPLLEHLVLEYSELWLATKISSKYLKHLFIVSCRIEAPASEHSRIHIYAPNLVSLYIDDLEGRTPILDSMPSLIKAFVRITPDCEDACDKLLDPNCSQCECQYCGTSVNVGDGNNSHVLLKGLSEAKDLDLESAHDMLKTLLLNEYWCMPGDFGALACILEHSPVLEKLALELFSEGPKYKVEMEGSFTVEKSATISEHLNIVKVKCQDVDERVLKVLKFLCTFNLRFSF</sequence>
<dbReference type="InterPro" id="IPR053781">
    <property type="entry name" value="F-box_AtFBL13-like"/>
</dbReference>
<feature type="domain" description="F-box" evidence="1">
    <location>
        <begin position="18"/>
        <end position="74"/>
    </location>
</feature>
<gene>
    <name evidence="2" type="ORF">SETIT_6G119800v2</name>
</gene>
<proteinExistence type="predicted"/>
<evidence type="ECO:0000259" key="1">
    <source>
        <dbReference type="PROSITE" id="PS50181"/>
    </source>
</evidence>
<dbReference type="InterPro" id="IPR053197">
    <property type="entry name" value="F-box_SCFL_complex_component"/>
</dbReference>